<evidence type="ECO:0000313" key="3">
    <source>
        <dbReference type="Proteomes" id="UP000016933"/>
    </source>
</evidence>
<dbReference type="EMBL" id="KB446542">
    <property type="protein sequence ID" value="EME41833.1"/>
    <property type="molecule type" value="Genomic_DNA"/>
</dbReference>
<reference evidence="2 3" key="2">
    <citation type="journal article" date="2012" name="PLoS Pathog.">
        <title>Diverse lifestyles and strategies of plant pathogenesis encoded in the genomes of eighteen Dothideomycetes fungi.</title>
        <authorList>
            <person name="Ohm R.A."/>
            <person name="Feau N."/>
            <person name="Henrissat B."/>
            <person name="Schoch C.L."/>
            <person name="Horwitz B.A."/>
            <person name="Barry K.W."/>
            <person name="Condon B.J."/>
            <person name="Copeland A.C."/>
            <person name="Dhillon B."/>
            <person name="Glaser F."/>
            <person name="Hesse C.N."/>
            <person name="Kosti I."/>
            <person name="LaButti K."/>
            <person name="Lindquist E.A."/>
            <person name="Lucas S."/>
            <person name="Salamov A.A."/>
            <person name="Bradshaw R.E."/>
            <person name="Ciuffetti L."/>
            <person name="Hamelin R.C."/>
            <person name="Kema G.H.J."/>
            <person name="Lawrence C."/>
            <person name="Scott J.A."/>
            <person name="Spatafora J.W."/>
            <person name="Turgeon B.G."/>
            <person name="de Wit P.J.G.M."/>
            <person name="Zhong S."/>
            <person name="Goodwin S.B."/>
            <person name="Grigoriev I.V."/>
        </authorList>
    </citation>
    <scope>NUCLEOTIDE SEQUENCE [LARGE SCALE GENOMIC DNA]</scope>
    <source>
        <strain evidence="3">NZE10 / CBS 128990</strain>
    </source>
</reference>
<feature type="region of interest" description="Disordered" evidence="1">
    <location>
        <begin position="1"/>
        <end position="39"/>
    </location>
</feature>
<reference evidence="3" key="1">
    <citation type="journal article" date="2012" name="PLoS Genet.">
        <title>The genomes of the fungal plant pathogens Cladosporium fulvum and Dothistroma septosporum reveal adaptation to different hosts and lifestyles but also signatures of common ancestry.</title>
        <authorList>
            <person name="de Wit P.J.G.M."/>
            <person name="van der Burgt A."/>
            <person name="Oekmen B."/>
            <person name="Stergiopoulos I."/>
            <person name="Abd-Elsalam K.A."/>
            <person name="Aerts A.L."/>
            <person name="Bahkali A.H."/>
            <person name="Beenen H.G."/>
            <person name="Chettri P."/>
            <person name="Cox M.P."/>
            <person name="Datema E."/>
            <person name="de Vries R.P."/>
            <person name="Dhillon B."/>
            <person name="Ganley A.R."/>
            <person name="Griffiths S.A."/>
            <person name="Guo Y."/>
            <person name="Hamelin R.C."/>
            <person name="Henrissat B."/>
            <person name="Kabir M.S."/>
            <person name="Jashni M.K."/>
            <person name="Kema G."/>
            <person name="Klaubauf S."/>
            <person name="Lapidus A."/>
            <person name="Levasseur A."/>
            <person name="Lindquist E."/>
            <person name="Mehrabi R."/>
            <person name="Ohm R.A."/>
            <person name="Owen T.J."/>
            <person name="Salamov A."/>
            <person name="Schwelm A."/>
            <person name="Schijlen E."/>
            <person name="Sun H."/>
            <person name="van den Burg H.A."/>
            <person name="van Ham R.C.H.J."/>
            <person name="Zhang S."/>
            <person name="Goodwin S.B."/>
            <person name="Grigoriev I.V."/>
            <person name="Collemare J."/>
            <person name="Bradshaw R.E."/>
        </authorList>
    </citation>
    <scope>NUCLEOTIDE SEQUENCE [LARGE SCALE GENOMIC DNA]</scope>
    <source>
        <strain evidence="3">NZE10 / CBS 128990</strain>
    </source>
</reference>
<proteinExistence type="predicted"/>
<sequence length="146" mass="16352">MCTARARGRSCTAGEMASPSENPPLLTTNIAPAHPPTPSFPHTSTHPAFIIFTLSTLLAHPRPPYPKRYRRRQALLIRTIGEVVQWQDRRALRQAKACQLGAREFDALLLQLFFASCDIQMAPFGESHHQCKVIMSVHVCMHGNPR</sequence>
<accession>N1PGT9</accession>
<organism evidence="2 3">
    <name type="scientific">Dothistroma septosporum (strain NZE10 / CBS 128990)</name>
    <name type="common">Red band needle blight fungus</name>
    <name type="synonym">Mycosphaerella pini</name>
    <dbReference type="NCBI Taxonomy" id="675120"/>
    <lineage>
        <taxon>Eukaryota</taxon>
        <taxon>Fungi</taxon>
        <taxon>Dikarya</taxon>
        <taxon>Ascomycota</taxon>
        <taxon>Pezizomycotina</taxon>
        <taxon>Dothideomycetes</taxon>
        <taxon>Dothideomycetidae</taxon>
        <taxon>Mycosphaerellales</taxon>
        <taxon>Mycosphaerellaceae</taxon>
        <taxon>Dothistroma</taxon>
    </lineage>
</organism>
<evidence type="ECO:0000256" key="1">
    <source>
        <dbReference type="SAM" id="MobiDB-lite"/>
    </source>
</evidence>
<dbReference type="HOGENOM" id="CLU_1777394_0_0_1"/>
<dbReference type="OrthoDB" id="416496at2759"/>
<gene>
    <name evidence="2" type="ORF">DOTSEDRAFT_156921</name>
</gene>
<name>N1PGT9_DOTSN</name>
<dbReference type="AlphaFoldDB" id="N1PGT9"/>
<dbReference type="Proteomes" id="UP000016933">
    <property type="component" value="Unassembled WGS sequence"/>
</dbReference>
<evidence type="ECO:0000313" key="2">
    <source>
        <dbReference type="EMBL" id="EME41833.1"/>
    </source>
</evidence>
<protein>
    <submittedName>
        <fullName evidence="2">Uncharacterized protein</fullName>
    </submittedName>
</protein>
<keyword evidence="3" id="KW-1185">Reference proteome</keyword>